<evidence type="ECO:0000259" key="5">
    <source>
        <dbReference type="PROSITE" id="PS50977"/>
    </source>
</evidence>
<feature type="DNA-binding region" description="H-T-H motif" evidence="4">
    <location>
        <begin position="53"/>
        <end position="72"/>
    </location>
</feature>
<dbReference type="STRING" id="1333998.M2A_2076"/>
<accession>A0A081BC09</accession>
<evidence type="ECO:0000256" key="2">
    <source>
        <dbReference type="ARBA" id="ARBA00023125"/>
    </source>
</evidence>
<dbReference type="Pfam" id="PF00440">
    <property type="entry name" value="TetR_N"/>
    <property type="match status" value="1"/>
</dbReference>
<keyword evidence="2 4" id="KW-0238">DNA-binding</keyword>
<dbReference type="GO" id="GO:0000976">
    <property type="term" value="F:transcription cis-regulatory region binding"/>
    <property type="evidence" value="ECO:0007669"/>
    <property type="project" value="TreeGrafter"/>
</dbReference>
<evidence type="ECO:0000313" key="7">
    <source>
        <dbReference type="Proteomes" id="UP000028702"/>
    </source>
</evidence>
<dbReference type="InterPro" id="IPR036271">
    <property type="entry name" value="Tet_transcr_reg_TetR-rel_C_sf"/>
</dbReference>
<dbReference type="RefSeq" id="WP_052379392.1">
    <property type="nucleotide sequence ID" value="NZ_BBIO01000010.1"/>
</dbReference>
<evidence type="ECO:0000256" key="4">
    <source>
        <dbReference type="PROSITE-ProRule" id="PRU00335"/>
    </source>
</evidence>
<dbReference type="InterPro" id="IPR050109">
    <property type="entry name" value="HTH-type_TetR-like_transc_reg"/>
</dbReference>
<dbReference type="GO" id="GO:0003700">
    <property type="term" value="F:DNA-binding transcription factor activity"/>
    <property type="evidence" value="ECO:0007669"/>
    <property type="project" value="TreeGrafter"/>
</dbReference>
<dbReference type="SUPFAM" id="SSF48498">
    <property type="entry name" value="Tetracyclin repressor-like, C-terminal domain"/>
    <property type="match status" value="1"/>
</dbReference>
<dbReference type="AlphaFoldDB" id="A0A081BC09"/>
<dbReference type="PANTHER" id="PTHR30055">
    <property type="entry name" value="HTH-TYPE TRANSCRIPTIONAL REGULATOR RUTR"/>
    <property type="match status" value="1"/>
</dbReference>
<evidence type="ECO:0000256" key="1">
    <source>
        <dbReference type="ARBA" id="ARBA00023015"/>
    </source>
</evidence>
<gene>
    <name evidence="6" type="ORF">M2A_2076</name>
</gene>
<dbReference type="InterPro" id="IPR009057">
    <property type="entry name" value="Homeodomain-like_sf"/>
</dbReference>
<name>A0A081BC09_9HYPH</name>
<keyword evidence="1" id="KW-0805">Transcription regulation</keyword>
<dbReference type="SUPFAM" id="SSF46689">
    <property type="entry name" value="Homeodomain-like"/>
    <property type="match status" value="1"/>
</dbReference>
<feature type="domain" description="HTH tetR-type" evidence="5">
    <location>
        <begin position="30"/>
        <end position="90"/>
    </location>
</feature>
<sequence>MSETIEKEPSAAEAGAAAAKTLGKRERTKASNKEAILDAAREVFAEVGYGAASVRDIIRRTGLASGTFYNYFKSKEEVFEALMDDGALRIRPVIRAARLASRTFEEFIRNAYKAYFNYVLTDEAQFRLMRRNTGALRVRMVTPEVLAGFDEIQSFVEEDVKSGKVPPMDAELFAAAAVGLAQEMSERMMMRDNPNADEAAEFAANFLLAGLKGVIDRGNAQNNA</sequence>
<dbReference type="PANTHER" id="PTHR30055:SF234">
    <property type="entry name" value="HTH-TYPE TRANSCRIPTIONAL REGULATOR BETI"/>
    <property type="match status" value="1"/>
</dbReference>
<dbReference type="PROSITE" id="PS50977">
    <property type="entry name" value="HTH_TETR_2"/>
    <property type="match status" value="1"/>
</dbReference>
<dbReference type="Gene3D" id="1.10.357.10">
    <property type="entry name" value="Tetracycline Repressor, domain 2"/>
    <property type="match status" value="1"/>
</dbReference>
<reference evidence="6 7" key="1">
    <citation type="submission" date="2014-07" db="EMBL/GenBank/DDBJ databases">
        <title>Tepidicaulis marinum gen. nov., sp. nov., a novel marine bacterium denitrifying nitrate to nitrous oxide strictly under microaerobic conditions.</title>
        <authorList>
            <person name="Takeuchi M."/>
            <person name="Yamagishi T."/>
            <person name="Kamagata Y."/>
            <person name="Oshima K."/>
            <person name="Hattori M."/>
            <person name="Katayama T."/>
            <person name="Hanada S."/>
            <person name="Tamaki H."/>
            <person name="Marumo K."/>
            <person name="Maeda H."/>
            <person name="Nedachi M."/>
            <person name="Iwasaki W."/>
            <person name="Suwa Y."/>
            <person name="Sakata S."/>
        </authorList>
    </citation>
    <scope>NUCLEOTIDE SEQUENCE [LARGE SCALE GENOMIC DNA]</scope>
    <source>
        <strain evidence="6 7">MA2</strain>
    </source>
</reference>
<protein>
    <submittedName>
        <fullName evidence="6">TetR family transcriptional regulator</fullName>
    </submittedName>
</protein>
<dbReference type="EMBL" id="BBIO01000010">
    <property type="protein sequence ID" value="GAK45577.1"/>
    <property type="molecule type" value="Genomic_DNA"/>
</dbReference>
<comment type="caution">
    <text evidence="6">The sequence shown here is derived from an EMBL/GenBank/DDBJ whole genome shotgun (WGS) entry which is preliminary data.</text>
</comment>
<dbReference type="InterPro" id="IPR001647">
    <property type="entry name" value="HTH_TetR"/>
</dbReference>
<dbReference type="Proteomes" id="UP000028702">
    <property type="component" value="Unassembled WGS sequence"/>
</dbReference>
<proteinExistence type="predicted"/>
<evidence type="ECO:0000313" key="6">
    <source>
        <dbReference type="EMBL" id="GAK45577.1"/>
    </source>
</evidence>
<dbReference type="eggNOG" id="COG1309">
    <property type="taxonomic scope" value="Bacteria"/>
</dbReference>
<keyword evidence="3" id="KW-0804">Transcription</keyword>
<dbReference type="PROSITE" id="PS01081">
    <property type="entry name" value="HTH_TETR_1"/>
    <property type="match status" value="1"/>
</dbReference>
<dbReference type="InterPro" id="IPR023772">
    <property type="entry name" value="DNA-bd_HTH_TetR-type_CS"/>
</dbReference>
<organism evidence="6 7">
    <name type="scientific">Tepidicaulis marinus</name>
    <dbReference type="NCBI Taxonomy" id="1333998"/>
    <lineage>
        <taxon>Bacteria</taxon>
        <taxon>Pseudomonadati</taxon>
        <taxon>Pseudomonadota</taxon>
        <taxon>Alphaproteobacteria</taxon>
        <taxon>Hyphomicrobiales</taxon>
        <taxon>Parvibaculaceae</taxon>
        <taxon>Tepidicaulis</taxon>
    </lineage>
</organism>
<dbReference type="PRINTS" id="PR00455">
    <property type="entry name" value="HTHTETR"/>
</dbReference>
<evidence type="ECO:0000256" key="3">
    <source>
        <dbReference type="ARBA" id="ARBA00023163"/>
    </source>
</evidence>
<keyword evidence="7" id="KW-1185">Reference proteome</keyword>